<reference evidence="1 2" key="1">
    <citation type="submission" date="2020-09" db="EMBL/GenBank/DDBJ databases">
        <title>De no assembly of potato wild relative species, Solanum commersonii.</title>
        <authorList>
            <person name="Cho K."/>
        </authorList>
    </citation>
    <scope>NUCLEOTIDE SEQUENCE [LARGE SCALE GENOMIC DNA]</scope>
    <source>
        <strain evidence="1">LZ3.2</strain>
        <tissue evidence="1">Leaf</tissue>
    </source>
</reference>
<evidence type="ECO:0000313" key="2">
    <source>
        <dbReference type="Proteomes" id="UP000824120"/>
    </source>
</evidence>
<gene>
    <name evidence="1" type="ORF">H5410_014852</name>
</gene>
<proteinExistence type="predicted"/>
<sequence>MNVHNKFQTTHAKISCALKDSNCDSPLSKMLKFIILPSNVSSSSTKLLKCPHSKDDSMFTHNFSTILKFRTHIKLSLTKMNTCMTSPICLPLFSINFCFSSLKITKVFSWLVTGLSVKRSQLFKFLPRKRVRLNMCQARFTHLTRLATKESIGPTGQILGIITYNVLSNLNTQGIGTNIKQDSTLSS</sequence>
<organism evidence="1 2">
    <name type="scientific">Solanum commersonii</name>
    <name type="common">Commerson's wild potato</name>
    <name type="synonym">Commerson's nightshade</name>
    <dbReference type="NCBI Taxonomy" id="4109"/>
    <lineage>
        <taxon>Eukaryota</taxon>
        <taxon>Viridiplantae</taxon>
        <taxon>Streptophyta</taxon>
        <taxon>Embryophyta</taxon>
        <taxon>Tracheophyta</taxon>
        <taxon>Spermatophyta</taxon>
        <taxon>Magnoliopsida</taxon>
        <taxon>eudicotyledons</taxon>
        <taxon>Gunneridae</taxon>
        <taxon>Pentapetalae</taxon>
        <taxon>asterids</taxon>
        <taxon>lamiids</taxon>
        <taxon>Solanales</taxon>
        <taxon>Solanaceae</taxon>
        <taxon>Solanoideae</taxon>
        <taxon>Solaneae</taxon>
        <taxon>Solanum</taxon>
    </lineage>
</organism>
<evidence type="ECO:0000313" key="1">
    <source>
        <dbReference type="EMBL" id="KAG5615028.1"/>
    </source>
</evidence>
<name>A0A9J5ZSN5_SOLCO</name>
<accession>A0A9J5ZSN5</accession>
<dbReference type="EMBL" id="JACXVP010000003">
    <property type="protein sequence ID" value="KAG5615028.1"/>
    <property type="molecule type" value="Genomic_DNA"/>
</dbReference>
<dbReference type="AlphaFoldDB" id="A0A9J5ZSN5"/>
<protein>
    <submittedName>
        <fullName evidence="1">Uncharacterized protein</fullName>
    </submittedName>
</protein>
<comment type="caution">
    <text evidence="1">The sequence shown here is derived from an EMBL/GenBank/DDBJ whole genome shotgun (WGS) entry which is preliminary data.</text>
</comment>
<keyword evidence="2" id="KW-1185">Reference proteome</keyword>
<dbReference type="Proteomes" id="UP000824120">
    <property type="component" value="Chromosome 3"/>
</dbReference>